<name>A9CW75_HOEPD</name>
<keyword evidence="3" id="KW-0472">Membrane</keyword>
<dbReference type="InterPro" id="IPR003362">
    <property type="entry name" value="Bact_transf"/>
</dbReference>
<dbReference type="Proteomes" id="UP000004291">
    <property type="component" value="Chromosome"/>
</dbReference>
<comment type="similarity">
    <text evidence="1">Belongs to the bacterial sugar transferase family.</text>
</comment>
<evidence type="ECO:0000259" key="4">
    <source>
        <dbReference type="Pfam" id="PF01370"/>
    </source>
</evidence>
<dbReference type="Pfam" id="PF02397">
    <property type="entry name" value="Bac_transf"/>
    <property type="match status" value="1"/>
</dbReference>
<accession>A9CW75</accession>
<feature type="domain" description="Bacterial sugar transferase" evidence="5">
    <location>
        <begin position="220"/>
        <end position="392"/>
    </location>
</feature>
<dbReference type="PANTHER" id="PTHR30576:SF10">
    <property type="entry name" value="SLL5057 PROTEIN"/>
    <property type="match status" value="1"/>
</dbReference>
<dbReference type="AlphaFoldDB" id="A9CW75"/>
<protein>
    <submittedName>
        <fullName evidence="6">Sugar transferase involved in lipopolysaccharide synthesis</fullName>
    </submittedName>
</protein>
<reference evidence="6 7" key="1">
    <citation type="submission" date="2007-10" db="EMBL/GenBank/DDBJ databases">
        <authorList>
            <person name="Wagner-Dobler I."/>
            <person name="Ferriera S."/>
            <person name="Johnson J."/>
            <person name="Kravitz S."/>
            <person name="Beeson K."/>
            <person name="Sutton G."/>
            <person name="Rogers Y.-H."/>
            <person name="Friedman R."/>
            <person name="Frazier M."/>
            <person name="Venter J.C."/>
        </authorList>
    </citation>
    <scope>NUCLEOTIDE SEQUENCE [LARGE SCALE GENOMIC DNA]</scope>
    <source>
        <strain evidence="6 7">DFL-43</strain>
    </source>
</reference>
<dbReference type="PANTHER" id="PTHR30576">
    <property type="entry name" value="COLANIC BIOSYNTHESIS UDP-GLUCOSE LIPID CARRIER TRANSFERASE"/>
    <property type="match status" value="1"/>
</dbReference>
<keyword evidence="2" id="KW-0270">Exopolysaccharide synthesis</keyword>
<reference evidence="6 7" key="2">
    <citation type="submission" date="2012-06" db="EMBL/GenBank/DDBJ databases">
        <authorList>
            <person name="Fiebig A."/>
        </authorList>
    </citation>
    <scope>NUCLEOTIDE SEQUENCE [LARGE SCALE GENOMIC DNA]</scope>
    <source>
        <strain evidence="6 7">DFL-43</strain>
    </source>
</reference>
<organism evidence="6 7">
    <name type="scientific">Hoeflea phototrophica (strain DSM 17068 / NCIMB 14078 / DFL-43)</name>
    <dbReference type="NCBI Taxonomy" id="411684"/>
    <lineage>
        <taxon>Bacteria</taxon>
        <taxon>Pseudomonadati</taxon>
        <taxon>Pseudomonadota</taxon>
        <taxon>Alphaproteobacteria</taxon>
        <taxon>Hyphomicrobiales</taxon>
        <taxon>Rhizobiaceae</taxon>
        <taxon>Hoeflea</taxon>
    </lineage>
</organism>
<evidence type="ECO:0000256" key="1">
    <source>
        <dbReference type="ARBA" id="ARBA00006464"/>
    </source>
</evidence>
<dbReference type="Gene3D" id="3.40.50.720">
    <property type="entry name" value="NAD(P)-binding Rossmann-like Domain"/>
    <property type="match status" value="1"/>
</dbReference>
<dbReference type="Pfam" id="PF01370">
    <property type="entry name" value="Epimerase"/>
    <property type="match status" value="1"/>
</dbReference>
<sequence>MKIVVTGASGYVGRHLVPLLADRGADLLLAGRDPDKLGEMFPGQAVCGYSELAEAAQGYTMLLHLAVLNTGSDASLEAFIKVNVEQMMEMAALAQSAGIETFVNASSIHALDPSNKAPYAISKKMAAKKLASFDGLNTVNLYLPYVYDPDFKTRFRFAAKLPKPLGRLAFQAATCLKSSVNVSRIADFMISLSGQGPTDLPQPLILSEGQSGNPVFQITKRTIDLGFAICILVLLWWLLIAIFVLIRLDSKGPGLFLQERVGKDGKVFSCYKFRTMKTGTAHVGTHEVSTSAITRQGQWLRKSKLDELPQIINIFRNEMSLVGPRPCLPSQSELIAERDQRGVLAVKPGITGLAQVNGVDMRFPAKLAQWDARYLALQSLLLDLRILLATAFRRG</sequence>
<dbReference type="eggNOG" id="COG2148">
    <property type="taxonomic scope" value="Bacteria"/>
</dbReference>
<evidence type="ECO:0000256" key="3">
    <source>
        <dbReference type="SAM" id="Phobius"/>
    </source>
</evidence>
<dbReference type="STRING" id="411684.HPDFL43_19817"/>
<dbReference type="GO" id="GO:0000271">
    <property type="term" value="P:polysaccharide biosynthetic process"/>
    <property type="evidence" value="ECO:0007669"/>
    <property type="project" value="UniProtKB-KW"/>
</dbReference>
<dbReference type="RefSeq" id="WP_084594543.1">
    <property type="nucleotide sequence ID" value="NZ_CM002917.1"/>
</dbReference>
<proteinExistence type="inferred from homology"/>
<keyword evidence="3" id="KW-1133">Transmembrane helix</keyword>
<evidence type="ECO:0000256" key="2">
    <source>
        <dbReference type="ARBA" id="ARBA00023169"/>
    </source>
</evidence>
<gene>
    <name evidence="6" type="ORF">HPDFL43_19817</name>
</gene>
<dbReference type="InterPro" id="IPR001509">
    <property type="entry name" value="Epimerase_deHydtase"/>
</dbReference>
<evidence type="ECO:0000313" key="6">
    <source>
        <dbReference type="EMBL" id="EDQ35476.2"/>
    </source>
</evidence>
<feature type="transmembrane region" description="Helical" evidence="3">
    <location>
        <begin position="225"/>
        <end position="246"/>
    </location>
</feature>
<evidence type="ECO:0000259" key="5">
    <source>
        <dbReference type="Pfam" id="PF02397"/>
    </source>
</evidence>
<dbReference type="InterPro" id="IPR036291">
    <property type="entry name" value="NAD(P)-bd_dom_sf"/>
</dbReference>
<dbReference type="EMBL" id="ABIA03000001">
    <property type="protein sequence ID" value="EDQ35476.2"/>
    <property type="molecule type" value="Genomic_DNA"/>
</dbReference>
<dbReference type="GO" id="GO:0016780">
    <property type="term" value="F:phosphotransferase activity, for other substituted phosphate groups"/>
    <property type="evidence" value="ECO:0007669"/>
    <property type="project" value="TreeGrafter"/>
</dbReference>
<keyword evidence="6" id="KW-0808">Transferase</keyword>
<keyword evidence="3" id="KW-0812">Transmembrane</keyword>
<feature type="domain" description="NAD-dependent epimerase/dehydratase" evidence="4">
    <location>
        <begin position="3"/>
        <end position="149"/>
    </location>
</feature>
<keyword evidence="7" id="KW-1185">Reference proteome</keyword>
<dbReference type="HOGENOM" id="CLU_039271_0_0_5"/>
<dbReference type="OrthoDB" id="9808602at2"/>
<comment type="caution">
    <text evidence="6">The sequence shown here is derived from an EMBL/GenBank/DDBJ whole genome shotgun (WGS) entry which is preliminary data.</text>
</comment>
<evidence type="ECO:0000313" key="7">
    <source>
        <dbReference type="Proteomes" id="UP000004291"/>
    </source>
</evidence>
<dbReference type="SUPFAM" id="SSF51735">
    <property type="entry name" value="NAD(P)-binding Rossmann-fold domains"/>
    <property type="match status" value="1"/>
</dbReference>